<dbReference type="PANTHER" id="PTHR30298">
    <property type="entry name" value="H REPEAT-ASSOCIATED PREDICTED TRANSPOSASE"/>
    <property type="match status" value="1"/>
</dbReference>
<dbReference type="Proteomes" id="UP000242181">
    <property type="component" value="Unassembled WGS sequence"/>
</dbReference>
<sequence>SKKGEIATVRDMLDMLNLNGAVVTLDALHCQRETLEKIQDKKTHVVVQVKHNQPTLRKAVQSQFQTVFDARKEKVVVEHKETGHG</sequence>
<evidence type="ECO:0000259" key="1">
    <source>
        <dbReference type="Pfam" id="PF01609"/>
    </source>
</evidence>
<dbReference type="GO" id="GO:0003677">
    <property type="term" value="F:DNA binding"/>
    <property type="evidence" value="ECO:0007669"/>
    <property type="project" value="InterPro"/>
</dbReference>
<dbReference type="InterPro" id="IPR051698">
    <property type="entry name" value="Transposase_11-like"/>
</dbReference>
<reference evidence="2 3" key="1">
    <citation type="submission" date="2018-03" db="EMBL/GenBank/DDBJ databases">
        <title>The draft genome of Zobellella taiwanensis JCM 13381.</title>
        <authorList>
            <person name="Liu L."/>
            <person name="Li L."/>
            <person name="Wang T."/>
            <person name="Zhang X."/>
            <person name="Liang L."/>
        </authorList>
    </citation>
    <scope>NUCLEOTIDE SEQUENCE [LARGE SCALE GENOMIC DNA]</scope>
    <source>
        <strain evidence="2 3">JCM 13381</strain>
    </source>
</reference>
<name>A0A2P7QCD8_9GAMM</name>
<comment type="caution">
    <text evidence="2">The sequence shown here is derived from an EMBL/GenBank/DDBJ whole genome shotgun (WGS) entry which is preliminary data.</text>
</comment>
<accession>A0A2P7QCD8</accession>
<dbReference type="OrthoDB" id="8001376at2"/>
<feature type="non-terminal residue" evidence="2">
    <location>
        <position position="85"/>
    </location>
</feature>
<evidence type="ECO:0000313" key="2">
    <source>
        <dbReference type="EMBL" id="PSJ35639.1"/>
    </source>
</evidence>
<dbReference type="GO" id="GO:0004803">
    <property type="term" value="F:transposase activity"/>
    <property type="evidence" value="ECO:0007669"/>
    <property type="project" value="InterPro"/>
</dbReference>
<protein>
    <submittedName>
        <fullName evidence="2">ISAs1 family transposase</fullName>
    </submittedName>
</protein>
<keyword evidence="3" id="KW-1185">Reference proteome</keyword>
<dbReference type="EMBL" id="PXYH01000087">
    <property type="protein sequence ID" value="PSJ35639.1"/>
    <property type="molecule type" value="Genomic_DNA"/>
</dbReference>
<gene>
    <name evidence="2" type="ORF">C7I36_17040</name>
</gene>
<dbReference type="Pfam" id="PF01609">
    <property type="entry name" value="DDE_Tnp_1"/>
    <property type="match status" value="1"/>
</dbReference>
<evidence type="ECO:0000313" key="3">
    <source>
        <dbReference type="Proteomes" id="UP000242181"/>
    </source>
</evidence>
<dbReference type="InterPro" id="IPR002559">
    <property type="entry name" value="Transposase_11"/>
</dbReference>
<proteinExistence type="predicted"/>
<dbReference type="RefSeq" id="WP_146137366.1">
    <property type="nucleotide sequence ID" value="NZ_PXYH01000087.1"/>
</dbReference>
<feature type="non-terminal residue" evidence="2">
    <location>
        <position position="1"/>
    </location>
</feature>
<dbReference type="NCBIfam" id="NF033564">
    <property type="entry name" value="transpos_ISAs1"/>
    <property type="match status" value="1"/>
</dbReference>
<dbReference type="InterPro" id="IPR047647">
    <property type="entry name" value="ISAs1_transpos"/>
</dbReference>
<dbReference type="AlphaFoldDB" id="A0A2P7QCD8"/>
<organism evidence="2 3">
    <name type="scientific">Zobellella taiwanensis</name>
    <dbReference type="NCBI Taxonomy" id="347535"/>
    <lineage>
        <taxon>Bacteria</taxon>
        <taxon>Pseudomonadati</taxon>
        <taxon>Pseudomonadota</taxon>
        <taxon>Gammaproteobacteria</taxon>
        <taxon>Aeromonadales</taxon>
        <taxon>Aeromonadaceae</taxon>
        <taxon>Zobellella</taxon>
    </lineage>
</organism>
<dbReference type="PANTHER" id="PTHR30298:SF0">
    <property type="entry name" value="PROTEIN YBFL-RELATED"/>
    <property type="match status" value="1"/>
</dbReference>
<feature type="domain" description="Transposase IS4-like" evidence="1">
    <location>
        <begin position="3"/>
        <end position="75"/>
    </location>
</feature>
<dbReference type="GO" id="GO:0006313">
    <property type="term" value="P:DNA transposition"/>
    <property type="evidence" value="ECO:0007669"/>
    <property type="project" value="InterPro"/>
</dbReference>